<evidence type="ECO:0000256" key="4">
    <source>
        <dbReference type="ARBA" id="ARBA00023136"/>
    </source>
</evidence>
<keyword evidence="2 6" id="KW-0812">Transmembrane</keyword>
<dbReference type="AlphaFoldDB" id="A0A6A4VWE6"/>
<feature type="transmembrane region" description="Helical" evidence="6">
    <location>
        <begin position="22"/>
        <end position="41"/>
    </location>
</feature>
<keyword evidence="9" id="KW-1185">Reference proteome</keyword>
<sequence>MATVLSQYSTTGFYKAPVSKGLMGGLFLTCTAINVPLLAHLRHQLECRLPDMLGSPLFYRLVTSRLAFVDTKDLVCSALLIYYFRIFERRYGSRKFASHLLVTWTLSTVLEVLCVLATQRLGLDLHPGRLLPPGPYGLVFPLFVPYLFDVPRVTTTHILGAPVTGKTLTYLIGLQICSTSAAAGLSAACGIAAGLLYRCSPLRLGRLRLPAALCWLADSTLGRLLSSSPPTDGPMAATLEAQRQQQIDMLEQQMLLDRYREMRQRNAAGAGRGGAQARHQQGQGYAEQLVGHGDQPLNEAEPAAPSEACVRHLVEMGFQRDQVEDALRTSNNDINVATTLLLQQS</sequence>
<evidence type="ECO:0000256" key="6">
    <source>
        <dbReference type="SAM" id="Phobius"/>
    </source>
</evidence>
<proteinExistence type="predicted"/>
<feature type="transmembrane region" description="Helical" evidence="6">
    <location>
        <begin position="96"/>
        <end position="118"/>
    </location>
</feature>
<dbReference type="PANTHER" id="PTHR43066:SF21">
    <property type="entry name" value="UBIQUITIN-ASSOCIATED DOMAIN-CONTAINING PROTEIN 2"/>
    <property type="match status" value="1"/>
</dbReference>
<dbReference type="Proteomes" id="UP000440578">
    <property type="component" value="Unassembled WGS sequence"/>
</dbReference>
<protein>
    <submittedName>
        <fullName evidence="8">Ubiquitin-associated domain-containing protein 2</fullName>
    </submittedName>
</protein>
<keyword evidence="4 6" id="KW-0472">Membrane</keyword>
<feature type="transmembrane region" description="Helical" evidence="6">
    <location>
        <begin position="62"/>
        <end position="84"/>
    </location>
</feature>
<comment type="caution">
    <text evidence="8">The sequence shown here is derived from an EMBL/GenBank/DDBJ whole genome shotgun (WGS) entry which is preliminary data.</text>
</comment>
<dbReference type="Pfam" id="PF00627">
    <property type="entry name" value="UBA"/>
    <property type="match status" value="1"/>
</dbReference>
<dbReference type="EMBL" id="VIIS01001591">
    <property type="protein sequence ID" value="KAF0295934.1"/>
    <property type="molecule type" value="Genomic_DNA"/>
</dbReference>
<accession>A0A6A4VWE6</accession>
<dbReference type="SUPFAM" id="SSF46934">
    <property type="entry name" value="UBA-like"/>
    <property type="match status" value="1"/>
</dbReference>
<gene>
    <name evidence="8" type="primary">UBAC2_0</name>
    <name evidence="8" type="ORF">FJT64_006645</name>
</gene>
<feature type="region of interest" description="Disordered" evidence="5">
    <location>
        <begin position="266"/>
        <end position="286"/>
    </location>
</feature>
<dbReference type="PANTHER" id="PTHR43066">
    <property type="entry name" value="RHOMBOID-RELATED PROTEIN"/>
    <property type="match status" value="1"/>
</dbReference>
<dbReference type="InterPro" id="IPR009060">
    <property type="entry name" value="UBA-like_sf"/>
</dbReference>
<dbReference type="SUPFAM" id="SSF144091">
    <property type="entry name" value="Rhomboid-like"/>
    <property type="match status" value="1"/>
</dbReference>
<dbReference type="GO" id="GO:0016020">
    <property type="term" value="C:membrane"/>
    <property type="evidence" value="ECO:0007669"/>
    <property type="project" value="UniProtKB-SubCell"/>
</dbReference>
<evidence type="ECO:0000259" key="7">
    <source>
        <dbReference type="PROSITE" id="PS50030"/>
    </source>
</evidence>
<dbReference type="Gene3D" id="1.10.8.10">
    <property type="entry name" value="DNA helicase RuvA subunit, C-terminal domain"/>
    <property type="match status" value="1"/>
</dbReference>
<evidence type="ECO:0000313" key="9">
    <source>
        <dbReference type="Proteomes" id="UP000440578"/>
    </source>
</evidence>
<evidence type="ECO:0000256" key="2">
    <source>
        <dbReference type="ARBA" id="ARBA00022692"/>
    </source>
</evidence>
<dbReference type="InterPro" id="IPR035952">
    <property type="entry name" value="Rhomboid-like_sf"/>
</dbReference>
<reference evidence="8 9" key="1">
    <citation type="submission" date="2019-07" db="EMBL/GenBank/DDBJ databases">
        <title>Draft genome assembly of a fouling barnacle, Amphibalanus amphitrite (Darwin, 1854): The first reference genome for Thecostraca.</title>
        <authorList>
            <person name="Kim W."/>
        </authorList>
    </citation>
    <scope>NUCLEOTIDE SEQUENCE [LARGE SCALE GENOMIC DNA]</scope>
    <source>
        <strain evidence="8">SNU_AA5</strain>
        <tissue evidence="8">Soma without cirri and trophi</tissue>
    </source>
</reference>
<keyword evidence="3 6" id="KW-1133">Transmembrane helix</keyword>
<evidence type="ECO:0000256" key="1">
    <source>
        <dbReference type="ARBA" id="ARBA00004141"/>
    </source>
</evidence>
<dbReference type="OrthoDB" id="272778at2759"/>
<dbReference type="PROSITE" id="PS50030">
    <property type="entry name" value="UBA"/>
    <property type="match status" value="1"/>
</dbReference>
<dbReference type="GO" id="GO:0004252">
    <property type="term" value="F:serine-type endopeptidase activity"/>
    <property type="evidence" value="ECO:0007669"/>
    <property type="project" value="TreeGrafter"/>
</dbReference>
<dbReference type="SMART" id="SM00165">
    <property type="entry name" value="UBA"/>
    <property type="match status" value="1"/>
</dbReference>
<evidence type="ECO:0000313" key="8">
    <source>
        <dbReference type="EMBL" id="KAF0295934.1"/>
    </source>
</evidence>
<dbReference type="InterPro" id="IPR015940">
    <property type="entry name" value="UBA"/>
</dbReference>
<feature type="compositionally biased region" description="Low complexity" evidence="5">
    <location>
        <begin position="266"/>
        <end position="284"/>
    </location>
</feature>
<feature type="domain" description="UBA" evidence="7">
    <location>
        <begin position="304"/>
        <end position="344"/>
    </location>
</feature>
<organism evidence="8 9">
    <name type="scientific">Amphibalanus amphitrite</name>
    <name type="common">Striped barnacle</name>
    <name type="synonym">Balanus amphitrite</name>
    <dbReference type="NCBI Taxonomy" id="1232801"/>
    <lineage>
        <taxon>Eukaryota</taxon>
        <taxon>Metazoa</taxon>
        <taxon>Ecdysozoa</taxon>
        <taxon>Arthropoda</taxon>
        <taxon>Crustacea</taxon>
        <taxon>Multicrustacea</taxon>
        <taxon>Cirripedia</taxon>
        <taxon>Thoracica</taxon>
        <taxon>Thoracicalcarea</taxon>
        <taxon>Balanomorpha</taxon>
        <taxon>Balanoidea</taxon>
        <taxon>Balanidae</taxon>
        <taxon>Amphibalaninae</taxon>
        <taxon>Amphibalanus</taxon>
    </lineage>
</organism>
<name>A0A6A4VWE6_AMPAM</name>
<comment type="subcellular location">
    <subcellularLocation>
        <location evidence="1">Membrane</location>
        <topology evidence="1">Multi-pass membrane protein</topology>
    </subcellularLocation>
</comment>
<evidence type="ECO:0000256" key="3">
    <source>
        <dbReference type="ARBA" id="ARBA00022989"/>
    </source>
</evidence>
<evidence type="ECO:0000256" key="5">
    <source>
        <dbReference type="SAM" id="MobiDB-lite"/>
    </source>
</evidence>